<keyword evidence="1" id="KW-0732">Signal</keyword>
<proteinExistence type="predicted"/>
<dbReference type="PANTHER" id="PTHR11261">
    <property type="entry name" value="INTERPHOTORECEPTOR RETINOID-BINDING PROTEIN"/>
    <property type="match status" value="1"/>
</dbReference>
<dbReference type="Pfam" id="PF03572">
    <property type="entry name" value="Peptidase_S41"/>
    <property type="match status" value="1"/>
</dbReference>
<accession>A0A419WFG2</accession>
<keyword evidence="4" id="KW-1185">Reference proteome</keyword>
<protein>
    <submittedName>
        <fullName evidence="3">Peptidase S41-like protein</fullName>
    </submittedName>
</protein>
<dbReference type="RefSeq" id="WP_120241951.1">
    <property type="nucleotide sequence ID" value="NZ_RAPQ01000015.1"/>
</dbReference>
<gene>
    <name evidence="3" type="ORF">BXY64_4285</name>
</gene>
<dbReference type="EMBL" id="RAPQ01000015">
    <property type="protein sequence ID" value="RKD94122.1"/>
    <property type="molecule type" value="Genomic_DNA"/>
</dbReference>
<dbReference type="GO" id="GO:0008236">
    <property type="term" value="F:serine-type peptidase activity"/>
    <property type="evidence" value="ECO:0007669"/>
    <property type="project" value="InterPro"/>
</dbReference>
<dbReference type="InterPro" id="IPR005151">
    <property type="entry name" value="Tail-specific_protease"/>
</dbReference>
<dbReference type="GO" id="GO:0006508">
    <property type="term" value="P:proteolysis"/>
    <property type="evidence" value="ECO:0007669"/>
    <property type="project" value="InterPro"/>
</dbReference>
<evidence type="ECO:0000313" key="4">
    <source>
        <dbReference type="Proteomes" id="UP000284531"/>
    </source>
</evidence>
<reference evidence="3 4" key="1">
    <citation type="submission" date="2018-09" db="EMBL/GenBank/DDBJ databases">
        <title>Genomic Encyclopedia of Archaeal and Bacterial Type Strains, Phase II (KMG-II): from individual species to whole genera.</title>
        <authorList>
            <person name="Goeker M."/>
        </authorList>
    </citation>
    <scope>NUCLEOTIDE SEQUENCE [LARGE SCALE GENOMIC DNA]</scope>
    <source>
        <strain evidence="3 4">DSM 21950</strain>
    </source>
</reference>
<dbReference type="InterPro" id="IPR029045">
    <property type="entry name" value="ClpP/crotonase-like_dom_sf"/>
</dbReference>
<name>A0A419WFG2_9BACT</name>
<organism evidence="3 4">
    <name type="scientific">Marinifilum flexuosum</name>
    <dbReference type="NCBI Taxonomy" id="1117708"/>
    <lineage>
        <taxon>Bacteria</taxon>
        <taxon>Pseudomonadati</taxon>
        <taxon>Bacteroidota</taxon>
        <taxon>Bacteroidia</taxon>
        <taxon>Marinilabiliales</taxon>
        <taxon>Marinifilaceae</taxon>
    </lineage>
</organism>
<feature type="signal peptide" evidence="1">
    <location>
        <begin position="1"/>
        <end position="19"/>
    </location>
</feature>
<feature type="domain" description="Tail specific protease" evidence="2">
    <location>
        <begin position="116"/>
        <end position="316"/>
    </location>
</feature>
<dbReference type="Proteomes" id="UP000284531">
    <property type="component" value="Unassembled WGS sequence"/>
</dbReference>
<evidence type="ECO:0000259" key="2">
    <source>
        <dbReference type="Pfam" id="PF03572"/>
    </source>
</evidence>
<comment type="caution">
    <text evidence="3">The sequence shown here is derived from an EMBL/GenBank/DDBJ whole genome shotgun (WGS) entry which is preliminary data.</text>
</comment>
<dbReference type="PANTHER" id="PTHR11261:SF3">
    <property type="entry name" value="RETINOL-BINDING PROTEIN 3"/>
    <property type="match status" value="1"/>
</dbReference>
<sequence>MKHTTLTLLILFLFQALSAQVDYHSKYREAIASIEKNYAGFKDKTEGKERFYQIFKTELEKDSIGDLSTLKKRLKTYISFFDDNHLKLNEFDAEKYVAKKQYRIKEFNFKNLNDSTCYLKIPHFMYKSRVDSLLYQAINSISKRKNLIIDIRGNTGGGDDAFSKLLPIIATNDMYYRNVEFLATKANWEFVDSLVNIGEWKEEYDDQVIPAPWLNSKKPFLRMNDQRVNIVYDFPKHVAVLVDRKVGSAAESFVFCAKQSFKVKVFGENTAGTLDYSNCRHFKVIKDEVYIQAPTTKIYGLPVNQIDKHGIAPDFYLTKENQIEQVLRYFEIWW</sequence>
<dbReference type="AlphaFoldDB" id="A0A419WFG2"/>
<evidence type="ECO:0000313" key="3">
    <source>
        <dbReference type="EMBL" id="RKD94122.1"/>
    </source>
</evidence>
<dbReference type="SUPFAM" id="SSF52096">
    <property type="entry name" value="ClpP/crotonase"/>
    <property type="match status" value="1"/>
</dbReference>
<feature type="chain" id="PRO_5019303892" evidence="1">
    <location>
        <begin position="20"/>
        <end position="334"/>
    </location>
</feature>
<dbReference type="Gene3D" id="3.90.226.10">
    <property type="entry name" value="2-enoyl-CoA Hydratase, Chain A, domain 1"/>
    <property type="match status" value="1"/>
</dbReference>
<dbReference type="OrthoDB" id="2327485at2"/>
<evidence type="ECO:0000256" key="1">
    <source>
        <dbReference type="SAM" id="SignalP"/>
    </source>
</evidence>